<feature type="binding site" evidence="11">
    <location>
        <position position="229"/>
    </location>
    <ligand>
        <name>Zn(2+)</name>
        <dbReference type="ChEBI" id="CHEBI:29105"/>
    </ligand>
</feature>
<dbReference type="PANTHER" id="PTHR42914">
    <property type="entry name" value="7-CYANO-7-DEAZAGUANINE SYNTHASE"/>
    <property type="match status" value="1"/>
</dbReference>
<dbReference type="STRING" id="314260.PB2503_02262"/>
<keyword evidence="6 11" id="KW-0862">Zinc</keyword>
<dbReference type="GO" id="GO:0008270">
    <property type="term" value="F:zinc ion binding"/>
    <property type="evidence" value="ECO:0007669"/>
    <property type="project" value="UniProtKB-UniRule"/>
</dbReference>
<keyword evidence="5 11" id="KW-0671">Queuosine biosynthesis</keyword>
<gene>
    <name evidence="11" type="primary">queC</name>
    <name evidence="12" type="ordered locus">PB2503_02262</name>
</gene>
<dbReference type="HOGENOM" id="CLU_081854_0_0_5"/>
<evidence type="ECO:0000256" key="9">
    <source>
        <dbReference type="ARBA" id="ARBA00039149"/>
    </source>
</evidence>
<dbReference type="InterPro" id="IPR018317">
    <property type="entry name" value="QueC"/>
</dbReference>
<dbReference type="EC" id="6.3.4.20" evidence="9 11"/>
<name>E0TC97_PARBH</name>
<dbReference type="Proteomes" id="UP000001302">
    <property type="component" value="Chromosome"/>
</dbReference>
<comment type="similarity">
    <text evidence="8 11">Belongs to the QueC family.</text>
</comment>
<dbReference type="Gene3D" id="3.40.50.620">
    <property type="entry name" value="HUPs"/>
    <property type="match status" value="1"/>
</dbReference>
<feature type="binding site" evidence="11">
    <location>
        <begin position="22"/>
        <end position="32"/>
    </location>
    <ligand>
        <name>ATP</name>
        <dbReference type="ChEBI" id="CHEBI:30616"/>
    </ligand>
</feature>
<keyword evidence="4 11" id="KW-0547">Nucleotide-binding</keyword>
<dbReference type="GO" id="GO:0008616">
    <property type="term" value="P:tRNA queuosine(34) biosynthetic process"/>
    <property type="evidence" value="ECO:0007669"/>
    <property type="project" value="UniProtKB-UniRule"/>
</dbReference>
<feature type="binding site" evidence="11">
    <location>
        <position position="223"/>
    </location>
    <ligand>
        <name>Zn(2+)</name>
        <dbReference type="ChEBI" id="CHEBI:29105"/>
    </ligand>
</feature>
<evidence type="ECO:0000256" key="1">
    <source>
        <dbReference type="ARBA" id="ARBA00005061"/>
    </source>
</evidence>
<keyword evidence="3 11" id="KW-0479">Metal-binding</keyword>
<protein>
    <recommendedName>
        <fullName evidence="9 11">7-cyano-7-deazaguanine synthase</fullName>
        <ecNumber evidence="9 11">6.3.4.20</ecNumber>
    </recommendedName>
    <alternativeName>
        <fullName evidence="11">7-cyano-7-carbaguanine synthase</fullName>
    </alternativeName>
    <alternativeName>
        <fullName evidence="11">PreQ(0) synthase</fullName>
    </alternativeName>
    <alternativeName>
        <fullName evidence="11">Queuosine biosynthesis protein QueC</fullName>
    </alternativeName>
</protein>
<dbReference type="OrthoDB" id="9789567at2"/>
<evidence type="ECO:0000256" key="10">
    <source>
        <dbReference type="ARBA" id="ARBA00047890"/>
    </source>
</evidence>
<comment type="catalytic activity">
    <reaction evidence="10 11">
        <text>7-carboxy-7-carbaguanine + NH4(+) + 2 ATP = 7-cyano-7-carbaguanine + 2 AMP + 2 diphosphate + 2 H(+)</text>
        <dbReference type="Rhea" id="RHEA:27982"/>
        <dbReference type="ChEBI" id="CHEBI:15378"/>
        <dbReference type="ChEBI" id="CHEBI:28938"/>
        <dbReference type="ChEBI" id="CHEBI:30616"/>
        <dbReference type="ChEBI" id="CHEBI:33019"/>
        <dbReference type="ChEBI" id="CHEBI:45075"/>
        <dbReference type="ChEBI" id="CHEBI:61036"/>
        <dbReference type="ChEBI" id="CHEBI:456215"/>
        <dbReference type="EC" id="6.3.4.20"/>
    </reaction>
</comment>
<feature type="binding site" evidence="11">
    <location>
        <position position="208"/>
    </location>
    <ligand>
        <name>Zn(2+)</name>
        <dbReference type="ChEBI" id="CHEBI:29105"/>
    </ligand>
</feature>
<keyword evidence="7 11" id="KW-0067">ATP-binding</keyword>
<dbReference type="InterPro" id="IPR014729">
    <property type="entry name" value="Rossmann-like_a/b/a_fold"/>
</dbReference>
<evidence type="ECO:0000256" key="5">
    <source>
        <dbReference type="ARBA" id="ARBA00022785"/>
    </source>
</evidence>
<dbReference type="NCBIfam" id="TIGR00364">
    <property type="entry name" value="7-cyano-7-deazaguanine synthase QueC"/>
    <property type="match status" value="1"/>
</dbReference>
<evidence type="ECO:0000256" key="3">
    <source>
        <dbReference type="ARBA" id="ARBA00022723"/>
    </source>
</evidence>
<dbReference type="PANTHER" id="PTHR42914:SF1">
    <property type="entry name" value="7-CYANO-7-DEAZAGUANINE SYNTHASE"/>
    <property type="match status" value="1"/>
</dbReference>
<evidence type="ECO:0000256" key="2">
    <source>
        <dbReference type="ARBA" id="ARBA00022598"/>
    </source>
</evidence>
<dbReference type="GO" id="GO:0016879">
    <property type="term" value="F:ligase activity, forming carbon-nitrogen bonds"/>
    <property type="evidence" value="ECO:0007669"/>
    <property type="project" value="UniProtKB-UniRule"/>
</dbReference>
<accession>E0TC97</accession>
<evidence type="ECO:0000313" key="12">
    <source>
        <dbReference type="EMBL" id="ADM08530.1"/>
    </source>
</evidence>
<comment type="function">
    <text evidence="11">Catalyzes the ATP-dependent conversion of 7-carboxy-7-deazaguanine (CDG) to 7-cyano-7-deazaguanine (preQ(0)).</text>
</comment>
<dbReference type="CDD" id="cd01995">
    <property type="entry name" value="QueC-like"/>
    <property type="match status" value="1"/>
</dbReference>
<dbReference type="HAMAP" id="MF_01633">
    <property type="entry name" value="QueC"/>
    <property type="match status" value="1"/>
</dbReference>
<reference evidence="12 13" key="2">
    <citation type="journal article" date="2011" name="J. Bacteriol.">
        <title>Complete genome sequence of strain HTCC2503T of Parvularcula bermudensis, the type species of the order "Parvularculales" in the class Alphaproteobacteria.</title>
        <authorList>
            <person name="Oh H.M."/>
            <person name="Kang I."/>
            <person name="Vergin K.L."/>
            <person name="Kang D."/>
            <person name="Rhee K.H."/>
            <person name="Giovannoni S.J."/>
            <person name="Cho J.C."/>
        </authorList>
    </citation>
    <scope>NUCLEOTIDE SEQUENCE [LARGE SCALE GENOMIC DNA]</scope>
    <source>
        <strain evidence="13">ATCC BAA-594 / HTCC2503 / KCTC 12087</strain>
    </source>
</reference>
<organism evidence="12 13">
    <name type="scientific">Parvularcula bermudensis (strain ATCC BAA-594 / HTCC2503 / KCTC 12087)</name>
    <dbReference type="NCBI Taxonomy" id="314260"/>
    <lineage>
        <taxon>Bacteria</taxon>
        <taxon>Pseudomonadati</taxon>
        <taxon>Pseudomonadota</taxon>
        <taxon>Alphaproteobacteria</taxon>
        <taxon>Parvularculales</taxon>
        <taxon>Parvularculaceae</taxon>
        <taxon>Parvularcula</taxon>
    </lineage>
</organism>
<evidence type="ECO:0000256" key="11">
    <source>
        <dbReference type="HAMAP-Rule" id="MF_01633"/>
    </source>
</evidence>
<dbReference type="eggNOG" id="COG0603">
    <property type="taxonomic scope" value="Bacteria"/>
</dbReference>
<comment type="cofactor">
    <cofactor evidence="11">
        <name>Zn(2+)</name>
        <dbReference type="ChEBI" id="CHEBI:29105"/>
    </cofactor>
    <text evidence="11">Binds 1 zinc ion per subunit.</text>
</comment>
<evidence type="ECO:0000256" key="6">
    <source>
        <dbReference type="ARBA" id="ARBA00022833"/>
    </source>
</evidence>
<evidence type="ECO:0000313" key="13">
    <source>
        <dbReference type="Proteomes" id="UP000001302"/>
    </source>
</evidence>
<evidence type="ECO:0000256" key="8">
    <source>
        <dbReference type="ARBA" id="ARBA00037993"/>
    </source>
</evidence>
<sequence>MKTKNADRPAIKPVDAGALVLLSGGQDSATCLAWALGRYRVVETLGFDYGQRHRVELDARERVRAWWADRPEGGALGADHRLPVPAFGEIGDTAMTAEVEIEMAANGLPTTFVPGRNLAFLVFAGALALRRGLSVVVGGMCQTDAAGYPDCRWETIKAQADALSLGIDPSLSVATPLMFRSKAETWALAQELGGDDLVSMIVEDTHTCYRGDREHRHPWGYGCGDCPACHERARGWATWQESR</sequence>
<dbReference type="EMBL" id="CP002156">
    <property type="protein sequence ID" value="ADM08530.1"/>
    <property type="molecule type" value="Genomic_DNA"/>
</dbReference>
<evidence type="ECO:0000256" key="4">
    <source>
        <dbReference type="ARBA" id="ARBA00022741"/>
    </source>
</evidence>
<keyword evidence="2 11" id="KW-0436">Ligase</keyword>
<evidence type="ECO:0000256" key="7">
    <source>
        <dbReference type="ARBA" id="ARBA00022840"/>
    </source>
</evidence>
<proteinExistence type="inferred from homology"/>
<dbReference type="Pfam" id="PF06508">
    <property type="entry name" value="QueC"/>
    <property type="match status" value="1"/>
</dbReference>
<dbReference type="GO" id="GO:0005524">
    <property type="term" value="F:ATP binding"/>
    <property type="evidence" value="ECO:0007669"/>
    <property type="project" value="UniProtKB-UniRule"/>
</dbReference>
<feature type="binding site" evidence="11">
    <location>
        <position position="226"/>
    </location>
    <ligand>
        <name>Zn(2+)</name>
        <dbReference type="ChEBI" id="CHEBI:29105"/>
    </ligand>
</feature>
<reference evidence="13" key="1">
    <citation type="submission" date="2010-08" db="EMBL/GenBank/DDBJ databases">
        <title>Genome sequence of Parvularcula bermudensis HTCC2503.</title>
        <authorList>
            <person name="Kang D.-M."/>
            <person name="Oh H.-M."/>
            <person name="Cho J.-C."/>
        </authorList>
    </citation>
    <scope>NUCLEOTIDE SEQUENCE [LARGE SCALE GENOMIC DNA]</scope>
    <source>
        <strain evidence="13">ATCC BAA-594 / HTCC2503 / KCTC 12087</strain>
    </source>
</reference>
<keyword evidence="13" id="KW-1185">Reference proteome</keyword>
<dbReference type="RefSeq" id="WP_013299504.1">
    <property type="nucleotide sequence ID" value="NC_014414.1"/>
</dbReference>
<dbReference type="SUPFAM" id="SSF52402">
    <property type="entry name" value="Adenine nucleotide alpha hydrolases-like"/>
    <property type="match status" value="1"/>
</dbReference>
<dbReference type="AlphaFoldDB" id="E0TC97"/>
<comment type="pathway">
    <text evidence="1 11">Purine metabolism; 7-cyano-7-deazaguanine biosynthesis.</text>
</comment>
<dbReference type="KEGG" id="pbr:PB2503_02262"/>
<dbReference type="PIRSF" id="PIRSF006293">
    <property type="entry name" value="ExsB"/>
    <property type="match status" value="1"/>
</dbReference>
<dbReference type="UniPathway" id="UPA00391"/>